<name>A0A897MQ86_9EURY</name>
<dbReference type="KEGG" id="hara:AArcS_1284"/>
<accession>A0A897MQ86</accession>
<dbReference type="Proteomes" id="UP000663586">
    <property type="component" value="Chromosome"/>
</dbReference>
<keyword evidence="3" id="KW-1185">Reference proteome</keyword>
<evidence type="ECO:0000313" key="3">
    <source>
        <dbReference type="Proteomes" id="UP000663586"/>
    </source>
</evidence>
<sequence length="66" mass="7015">MDETTVAEHTPTPSLHLDRAERGVGLPASLALVDVLPGVSGFSPALTHRDRPPVKHQSGAAMSYLR</sequence>
<protein>
    <submittedName>
        <fullName evidence="2">Uncharacterized protein</fullName>
    </submittedName>
</protein>
<feature type="region of interest" description="Disordered" evidence="1">
    <location>
        <begin position="41"/>
        <end position="66"/>
    </location>
</feature>
<reference evidence="2" key="1">
    <citation type="submission" date="2020-11" db="EMBL/GenBank/DDBJ databases">
        <title>Carbohydrate-dependent, anaerobic sulfur respiration: A novel catabolism in halophilic archaea.</title>
        <authorList>
            <person name="Sorokin D.Y."/>
            <person name="Messina E."/>
            <person name="Smedile F."/>
            <person name="La Cono V."/>
            <person name="Hallsworth J.E."/>
            <person name="Yakimov M.M."/>
        </authorList>
    </citation>
    <scope>NUCLEOTIDE SEQUENCE</scope>
    <source>
        <strain evidence="2">AArc-S</strain>
    </source>
</reference>
<organism evidence="2 3">
    <name type="scientific">Natranaeroarchaeum sulfidigenes</name>
    <dbReference type="NCBI Taxonomy" id="2784880"/>
    <lineage>
        <taxon>Archaea</taxon>
        <taxon>Methanobacteriati</taxon>
        <taxon>Methanobacteriota</taxon>
        <taxon>Stenosarchaea group</taxon>
        <taxon>Halobacteria</taxon>
        <taxon>Halobacteriales</taxon>
        <taxon>Natronoarchaeaceae</taxon>
        <taxon>Natranaeroarchaeum</taxon>
    </lineage>
</organism>
<evidence type="ECO:0000313" key="2">
    <source>
        <dbReference type="EMBL" id="QSG02501.1"/>
    </source>
</evidence>
<proteinExistence type="predicted"/>
<dbReference type="EMBL" id="CP064786">
    <property type="protein sequence ID" value="QSG02501.1"/>
    <property type="molecule type" value="Genomic_DNA"/>
</dbReference>
<dbReference type="AlphaFoldDB" id="A0A897MQ86"/>
<feature type="region of interest" description="Disordered" evidence="1">
    <location>
        <begin position="1"/>
        <end position="20"/>
    </location>
</feature>
<gene>
    <name evidence="2" type="ORF">AArcS_1284</name>
</gene>
<evidence type="ECO:0000256" key="1">
    <source>
        <dbReference type="SAM" id="MobiDB-lite"/>
    </source>
</evidence>